<comment type="caution">
    <text evidence="1">The sequence shown here is derived from an EMBL/GenBank/DDBJ whole genome shotgun (WGS) entry which is preliminary data.</text>
</comment>
<dbReference type="AlphaFoldDB" id="K6FJ48"/>
<name>K6FJ48_9BACT</name>
<accession>K6FJ48</accession>
<evidence type="ECO:0000313" key="2">
    <source>
        <dbReference type="Proteomes" id="UP000006272"/>
    </source>
</evidence>
<reference evidence="1 2" key="1">
    <citation type="submission" date="2012-07" db="EMBL/GenBank/DDBJ databases">
        <title>Draft genome sequence of Desulfovibrio magneticus str. Maddingley MBC34 obtained from a metagenomic sequence of a methanogenic enrichment isolated from coal-seam formation water in Victoria, Australia.</title>
        <authorList>
            <person name="Greenfield P."/>
            <person name="Hendry P."/>
            <person name="Li D."/>
            <person name="Rosewarne C.P."/>
            <person name="Tran-Dinh N."/>
            <person name="Elbourne L.D.H."/>
            <person name="Paulsen I.T."/>
            <person name="Midgley D.J."/>
        </authorList>
    </citation>
    <scope>NUCLEOTIDE SEQUENCE [LARGE SCALE GENOMIC DNA]</scope>
    <source>
        <strain evidence="2">Maddingley MBC34</strain>
    </source>
</reference>
<protein>
    <submittedName>
        <fullName evidence="1">Uncharacterized protein</fullName>
    </submittedName>
</protein>
<dbReference type="EMBL" id="ALAO01000233">
    <property type="protein sequence ID" value="EKO38572.1"/>
    <property type="molecule type" value="Genomic_DNA"/>
</dbReference>
<sequence>MAAGVWDGIDKDRGAKAMVTAFMSDEYLEALAAVNNAETVADLAVARARIKDLMALWREEAPEYAFVIDALYIFSEKMQLQLTGETG</sequence>
<dbReference type="PATRIC" id="fig|1206767.3.peg.2666"/>
<proteinExistence type="predicted"/>
<gene>
    <name evidence="1" type="ORF">B193_2721</name>
</gene>
<organism evidence="1 2">
    <name type="scientific">Solidesulfovibrio magneticus str. Maddingley MBC34</name>
    <dbReference type="NCBI Taxonomy" id="1206767"/>
    <lineage>
        <taxon>Bacteria</taxon>
        <taxon>Pseudomonadati</taxon>
        <taxon>Thermodesulfobacteriota</taxon>
        <taxon>Desulfovibrionia</taxon>
        <taxon>Desulfovibrionales</taxon>
        <taxon>Desulfovibrionaceae</taxon>
        <taxon>Solidesulfovibrio</taxon>
    </lineage>
</organism>
<dbReference type="Proteomes" id="UP000006272">
    <property type="component" value="Unassembled WGS sequence"/>
</dbReference>
<evidence type="ECO:0000313" key="1">
    <source>
        <dbReference type="EMBL" id="EKO38572.1"/>
    </source>
</evidence>